<feature type="coiled-coil region" evidence="1">
    <location>
        <begin position="440"/>
        <end position="488"/>
    </location>
</feature>
<evidence type="ECO:0000313" key="4">
    <source>
        <dbReference type="Proteomes" id="UP001213000"/>
    </source>
</evidence>
<keyword evidence="1" id="KW-0175">Coiled coil</keyword>
<feature type="region of interest" description="Disordered" evidence="2">
    <location>
        <begin position="224"/>
        <end position="261"/>
    </location>
</feature>
<evidence type="ECO:0000256" key="1">
    <source>
        <dbReference type="SAM" id="Coils"/>
    </source>
</evidence>
<feature type="compositionally biased region" description="Pro residues" evidence="2">
    <location>
        <begin position="230"/>
        <end position="244"/>
    </location>
</feature>
<keyword evidence="4" id="KW-1185">Reference proteome</keyword>
<evidence type="ECO:0000313" key="3">
    <source>
        <dbReference type="EMBL" id="KAJ3563982.1"/>
    </source>
</evidence>
<proteinExistence type="predicted"/>
<feature type="compositionally biased region" description="Polar residues" evidence="2">
    <location>
        <begin position="174"/>
        <end position="190"/>
    </location>
</feature>
<comment type="caution">
    <text evidence="3">The sequence shown here is derived from an EMBL/GenBank/DDBJ whole genome shotgun (WGS) entry which is preliminary data.</text>
</comment>
<dbReference type="EMBL" id="JANIEX010000705">
    <property type="protein sequence ID" value="KAJ3563982.1"/>
    <property type="molecule type" value="Genomic_DNA"/>
</dbReference>
<sequence length="523" mass="58470">MPPPQPKRSETSSLVVTIKYGGLKATQYFSKYTADSYQQLLNDLTELGFPHPKKTNIVFKSYGTLEFFWPIQRNENTFFVKNLVKRVNLPQEGVLKDEQQAHRKRLSIASMNIREDADYDPDFAQYVSAPVPKHPSKAGKKIAAFNKPLHQPSPPGKSSTKLPAERFHPYPRPTETQVQNHQSNSVAEQSSRSRLDRYRFAHQRAAEMFLDEIQTSLTVPIQPKAEPIEPSIPPPPPLEPPMAPLPQKHPSLTQRRGSRSEVAIKRERISPSISFSIPQETSVQAQSYIDLTHEAIELSSSCNSSLPLTFRPPPAITYQAVTSDMPRMAYPKLNNSNAALPAVQEPPLPQTRGLVSVSPKLPHNPVKTLKNTQSSLSIATPKAGDRPLIQSLTKELFDLRSNVQSALDRQNVIVEELRRLNATYVPSKLSLTPSSEAQANTAANARIDELEKEIDSFKAKEAELTQTLQAERNKRLEMESIVQDIEREQKSPFVVPALLEAFIKISQASTAAMQYQSSFGSSQ</sequence>
<dbReference type="Proteomes" id="UP001213000">
    <property type="component" value="Unassembled WGS sequence"/>
</dbReference>
<organism evidence="3 4">
    <name type="scientific">Leucocoprinus birnbaumii</name>
    <dbReference type="NCBI Taxonomy" id="56174"/>
    <lineage>
        <taxon>Eukaryota</taxon>
        <taxon>Fungi</taxon>
        <taxon>Dikarya</taxon>
        <taxon>Basidiomycota</taxon>
        <taxon>Agaricomycotina</taxon>
        <taxon>Agaricomycetes</taxon>
        <taxon>Agaricomycetidae</taxon>
        <taxon>Agaricales</taxon>
        <taxon>Agaricineae</taxon>
        <taxon>Agaricaceae</taxon>
        <taxon>Leucocoprinus</taxon>
    </lineage>
</organism>
<accession>A0AAD5YMZ9</accession>
<feature type="region of interest" description="Disordered" evidence="2">
    <location>
        <begin position="146"/>
        <end position="195"/>
    </location>
</feature>
<protein>
    <submittedName>
        <fullName evidence="3">Uncharacterized protein</fullName>
    </submittedName>
</protein>
<reference evidence="3" key="1">
    <citation type="submission" date="2022-07" db="EMBL/GenBank/DDBJ databases">
        <title>Genome Sequence of Leucocoprinus birnbaumii.</title>
        <authorList>
            <person name="Buettner E."/>
        </authorList>
    </citation>
    <scope>NUCLEOTIDE SEQUENCE</scope>
    <source>
        <strain evidence="3">VT141</strain>
    </source>
</reference>
<gene>
    <name evidence="3" type="ORF">NP233_g8594</name>
</gene>
<dbReference type="AlphaFoldDB" id="A0AAD5YMZ9"/>
<name>A0AAD5YMZ9_9AGAR</name>
<evidence type="ECO:0000256" key="2">
    <source>
        <dbReference type="SAM" id="MobiDB-lite"/>
    </source>
</evidence>